<feature type="disulfide bond" evidence="9">
    <location>
        <begin position="400"/>
        <end position="412"/>
    </location>
</feature>
<accession>A0AAW0TZA4</accession>
<dbReference type="InterPro" id="IPR013320">
    <property type="entry name" value="ConA-like_dom_sf"/>
</dbReference>
<evidence type="ECO:0000256" key="10">
    <source>
        <dbReference type="SAM" id="Phobius"/>
    </source>
</evidence>
<evidence type="ECO:0000256" key="11">
    <source>
        <dbReference type="SAM" id="SignalP"/>
    </source>
</evidence>
<dbReference type="Proteomes" id="UP001487740">
    <property type="component" value="Unassembled WGS sequence"/>
</dbReference>
<dbReference type="InterPro" id="IPR016187">
    <property type="entry name" value="CTDL_fold"/>
</dbReference>
<dbReference type="EMBL" id="JARAKH010000021">
    <property type="protein sequence ID" value="KAK8393025.1"/>
    <property type="molecule type" value="Genomic_DNA"/>
</dbReference>
<feature type="disulfide bond" evidence="9">
    <location>
        <begin position="407"/>
        <end position="425"/>
    </location>
</feature>
<feature type="transmembrane region" description="Helical" evidence="10">
    <location>
        <begin position="635"/>
        <end position="659"/>
    </location>
</feature>
<evidence type="ECO:0000313" key="13">
    <source>
        <dbReference type="EMBL" id="KAK8393025.1"/>
    </source>
</evidence>
<dbReference type="InterPro" id="IPR051360">
    <property type="entry name" value="Neuronal_Pentraxin_Related"/>
</dbReference>
<dbReference type="PROSITE" id="PS50068">
    <property type="entry name" value="LDLRA_2"/>
    <property type="match status" value="1"/>
</dbReference>
<dbReference type="GO" id="GO:0016020">
    <property type="term" value="C:membrane"/>
    <property type="evidence" value="ECO:0007669"/>
    <property type="project" value="UniProtKB-SubCell"/>
</dbReference>
<dbReference type="SUPFAM" id="SSF57424">
    <property type="entry name" value="LDL receptor-like module"/>
    <property type="match status" value="1"/>
</dbReference>
<dbReference type="InterPro" id="IPR036734">
    <property type="entry name" value="Neur_chan_lig-bd_sf"/>
</dbReference>
<comment type="cofactor">
    <cofactor evidence="1">
        <name>Ca(2+)</name>
        <dbReference type="ChEBI" id="CHEBI:29108"/>
    </cofactor>
</comment>
<feature type="signal peptide" evidence="11">
    <location>
        <begin position="1"/>
        <end position="21"/>
    </location>
</feature>
<keyword evidence="4 11" id="KW-0732">Signal</keyword>
<keyword evidence="10" id="KW-0812">Transmembrane</keyword>
<dbReference type="GO" id="GO:0005230">
    <property type="term" value="F:extracellular ligand-gated monoatomic ion channel activity"/>
    <property type="evidence" value="ECO:0007669"/>
    <property type="project" value="InterPro"/>
</dbReference>
<evidence type="ECO:0000313" key="14">
    <source>
        <dbReference type="Proteomes" id="UP001487740"/>
    </source>
</evidence>
<dbReference type="InterPro" id="IPR038050">
    <property type="entry name" value="Neuro_actylchol_rec"/>
</dbReference>
<feature type="chain" id="PRO_5043676588" description="C-type lectin domain-containing protein" evidence="11">
    <location>
        <begin position="22"/>
        <end position="1032"/>
    </location>
</feature>
<dbReference type="InterPro" id="IPR036719">
    <property type="entry name" value="Neuro-gated_channel_TM_sf"/>
</dbReference>
<dbReference type="PANTHER" id="PTHR19277:SF125">
    <property type="entry name" value="B6"/>
    <property type="match status" value="1"/>
</dbReference>
<dbReference type="InterPro" id="IPR023415">
    <property type="entry name" value="LDLR_class-A_CS"/>
</dbReference>
<dbReference type="SUPFAM" id="SSF56436">
    <property type="entry name" value="C-type lectin-like"/>
    <property type="match status" value="1"/>
</dbReference>
<keyword evidence="6" id="KW-0106">Calcium</keyword>
<keyword evidence="14" id="KW-1185">Reference proteome</keyword>
<evidence type="ECO:0000259" key="12">
    <source>
        <dbReference type="PROSITE" id="PS50041"/>
    </source>
</evidence>
<dbReference type="AlphaFoldDB" id="A0AAW0TZA4"/>
<dbReference type="InterPro" id="IPR016186">
    <property type="entry name" value="C-type_lectin-like/link_sf"/>
</dbReference>
<dbReference type="InterPro" id="IPR036055">
    <property type="entry name" value="LDL_receptor-like_sf"/>
</dbReference>
<keyword evidence="3" id="KW-0479">Metal-binding</keyword>
<dbReference type="Pfam" id="PF00057">
    <property type="entry name" value="Ldl_recept_a"/>
    <property type="match status" value="1"/>
</dbReference>
<dbReference type="Gene3D" id="2.60.120.200">
    <property type="match status" value="1"/>
</dbReference>
<protein>
    <recommendedName>
        <fullName evidence="12">C-type lectin domain-containing protein</fullName>
    </recommendedName>
</protein>
<dbReference type="PROSITE" id="PS01209">
    <property type="entry name" value="LDLRA_1"/>
    <property type="match status" value="1"/>
</dbReference>
<keyword evidence="7 9" id="KW-1015">Disulfide bond</keyword>
<dbReference type="SUPFAM" id="SSF90112">
    <property type="entry name" value="Neurotransmitter-gated ion-channel transmembrane pore"/>
    <property type="match status" value="1"/>
</dbReference>
<dbReference type="Gene3D" id="4.10.400.10">
    <property type="entry name" value="Low-density Lipoprotein Receptor"/>
    <property type="match status" value="1"/>
</dbReference>
<dbReference type="Gene3D" id="2.70.170.10">
    <property type="entry name" value="Neurotransmitter-gated ion-channel ligand-binding domain"/>
    <property type="match status" value="1"/>
</dbReference>
<evidence type="ECO:0000256" key="6">
    <source>
        <dbReference type="ARBA" id="ARBA00022837"/>
    </source>
</evidence>
<dbReference type="SMART" id="SM00192">
    <property type="entry name" value="LDLa"/>
    <property type="match status" value="1"/>
</dbReference>
<dbReference type="SUPFAM" id="SSF63712">
    <property type="entry name" value="Nicotinic receptor ligand binding domain-like"/>
    <property type="match status" value="1"/>
</dbReference>
<feature type="transmembrane region" description="Helical" evidence="10">
    <location>
        <begin position="666"/>
        <end position="682"/>
    </location>
</feature>
<gene>
    <name evidence="13" type="ORF">O3P69_013217</name>
</gene>
<dbReference type="InterPro" id="IPR001304">
    <property type="entry name" value="C-type_lectin-like"/>
</dbReference>
<feature type="domain" description="C-type lectin" evidence="12">
    <location>
        <begin position="232"/>
        <end position="289"/>
    </location>
</feature>
<evidence type="ECO:0000256" key="5">
    <source>
        <dbReference type="ARBA" id="ARBA00022737"/>
    </source>
</evidence>
<proteinExistence type="predicted"/>
<evidence type="ECO:0000256" key="7">
    <source>
        <dbReference type="ARBA" id="ARBA00023157"/>
    </source>
</evidence>
<evidence type="ECO:0000256" key="3">
    <source>
        <dbReference type="ARBA" id="ARBA00022723"/>
    </source>
</evidence>
<sequence>MCWRRRFCATILFLFCGPGGGGRIEVAGEEVKVLGMQLDLEAPSRPDVVATYNLSLKFPEGGEASEMSVCYWAKPDTLTSYETHLSLAASDYENDILHLWEYAVYIGGEELGGGTIATSRVPVPLRGVIALGQEQDLLAGGYDPDQSYRGRLALMNIYSRRVTEAEIKQQASCGIVASGDIFSLERDEMTLTNVTIELHEAKEFSPSTHTQNTALFNESLLFSSECLANNYHLWVGATDREQENVWRKFIDGTIVTDPPFEQNEPNGGDGEDCILMFLLSGLWVDTSCSIKWAACVPCQVSYSKPLRLRGLCSPSEAETFYEVLGYKSEKPYFHGYYGNLVYRREGVEWEMYDLAHSAVVATTTLLSEDSYPLGRHRWTLRRGICKLPPNAEITLSFSVCANTEFACSNGDCIAKKYRCDGNNNCPDFSDEDDCQMLVLPRGYRPTQPPTNTQGTRPLLLGSVVRILRITRISDVRRAIDVEMSLDLQWPDPRITYLNLGDTLEWNKLTENETKNIWKPRLAFPNVYDGKINLIQEEFSVRKLKGPLPPQYNDEKMDIAFGGDAALVVQQQHFRWLLPARNRPYFAMNEAKIIYLEERFLPDYEVSKTSLAVTEGGNNETLFSVLEMTFEVKRRWTVIVVTVFLPTSMLLCVGYATLYIKLEMMDVRMAVSLTTLLVLYTLFSNTSDSLPVTAYVKMIDMWFFSIISLLFFITMIHVLTEYISERQQIVKVHPAMKSAARHSRLTAERIMIAVRMWVVPLMVVVLNIVNTGTACQLCLAALTVTEAAEARHQSGAGGLAKKGPLPFAFPGISSHRVSSRAKTGGALCVTCWPGGGGGELGVSGGSPYAITVSAQRSSRESGSKIPWNTLSCVLKACVGVMSDYAAENMDHARLAEAVAAASTDNTTSTAELLKYLLPRVLSLTSALLGESSENTTELTKEILDAASKVFTLDADSSLFLNPVVVDFSSALWPLYLITIPLVIGGVIWYFVTTFVLGKNVLGRSWSSSGEHEEGGMEELTGRVMQAVEANGYS</sequence>
<feature type="transmembrane region" description="Helical" evidence="10">
    <location>
        <begin position="971"/>
        <end position="995"/>
    </location>
</feature>
<feature type="disulfide bond" evidence="9">
    <location>
        <begin position="419"/>
        <end position="434"/>
    </location>
</feature>
<evidence type="ECO:0000256" key="8">
    <source>
        <dbReference type="ARBA" id="ARBA00023180"/>
    </source>
</evidence>
<keyword evidence="8" id="KW-0325">Glycoprotein</keyword>
<evidence type="ECO:0000256" key="4">
    <source>
        <dbReference type="ARBA" id="ARBA00022729"/>
    </source>
</evidence>
<organism evidence="13 14">
    <name type="scientific">Scylla paramamosain</name>
    <name type="common">Mud crab</name>
    <dbReference type="NCBI Taxonomy" id="85552"/>
    <lineage>
        <taxon>Eukaryota</taxon>
        <taxon>Metazoa</taxon>
        <taxon>Ecdysozoa</taxon>
        <taxon>Arthropoda</taxon>
        <taxon>Crustacea</taxon>
        <taxon>Multicrustacea</taxon>
        <taxon>Malacostraca</taxon>
        <taxon>Eumalacostraca</taxon>
        <taxon>Eucarida</taxon>
        <taxon>Decapoda</taxon>
        <taxon>Pleocyemata</taxon>
        <taxon>Brachyura</taxon>
        <taxon>Eubrachyura</taxon>
        <taxon>Portunoidea</taxon>
        <taxon>Portunidae</taxon>
        <taxon>Portuninae</taxon>
        <taxon>Scylla</taxon>
    </lineage>
</organism>
<feature type="transmembrane region" description="Helical" evidence="10">
    <location>
        <begin position="749"/>
        <end position="768"/>
    </location>
</feature>
<comment type="subcellular location">
    <subcellularLocation>
        <location evidence="2">Membrane</location>
        <topology evidence="2">Multi-pass membrane protein</topology>
    </subcellularLocation>
</comment>
<dbReference type="GO" id="GO:0046872">
    <property type="term" value="F:metal ion binding"/>
    <property type="evidence" value="ECO:0007669"/>
    <property type="project" value="UniProtKB-KW"/>
</dbReference>
<evidence type="ECO:0000256" key="2">
    <source>
        <dbReference type="ARBA" id="ARBA00004141"/>
    </source>
</evidence>
<evidence type="ECO:0000256" key="9">
    <source>
        <dbReference type="PROSITE-ProRule" id="PRU00124"/>
    </source>
</evidence>
<dbReference type="Gene3D" id="1.20.58.390">
    <property type="entry name" value="Neurotransmitter-gated ion-channel transmembrane domain"/>
    <property type="match status" value="1"/>
</dbReference>
<dbReference type="PANTHER" id="PTHR19277">
    <property type="entry name" value="PENTRAXIN"/>
    <property type="match status" value="1"/>
</dbReference>
<dbReference type="InterPro" id="IPR001759">
    <property type="entry name" value="PTX_dom"/>
</dbReference>
<dbReference type="FunFam" id="4.10.400.10:FF:000034">
    <property type="entry name" value="Low-density lipoprotein receptor-related protein 2"/>
    <property type="match status" value="1"/>
</dbReference>
<dbReference type="PROSITE" id="PS50041">
    <property type="entry name" value="C_TYPE_LECTIN_2"/>
    <property type="match status" value="1"/>
</dbReference>
<keyword evidence="10" id="KW-0472">Membrane</keyword>
<dbReference type="SMART" id="SM00159">
    <property type="entry name" value="PTX"/>
    <property type="match status" value="1"/>
</dbReference>
<feature type="transmembrane region" description="Helical" evidence="10">
    <location>
        <begin position="702"/>
        <end position="722"/>
    </location>
</feature>
<dbReference type="CDD" id="cd00112">
    <property type="entry name" value="LDLa"/>
    <property type="match status" value="1"/>
</dbReference>
<keyword evidence="10" id="KW-1133">Transmembrane helix</keyword>
<name>A0AAW0TZA4_SCYPA</name>
<dbReference type="InterPro" id="IPR002172">
    <property type="entry name" value="LDrepeatLR_classA_rpt"/>
</dbReference>
<comment type="caution">
    <text evidence="13">The sequence shown here is derived from an EMBL/GenBank/DDBJ whole genome shotgun (WGS) entry which is preliminary data.</text>
</comment>
<reference evidence="13 14" key="1">
    <citation type="submission" date="2023-03" db="EMBL/GenBank/DDBJ databases">
        <title>High-quality genome of Scylla paramamosain provides insights in environmental adaptation.</title>
        <authorList>
            <person name="Zhang L."/>
        </authorList>
    </citation>
    <scope>NUCLEOTIDE SEQUENCE [LARGE SCALE GENOMIC DNA]</scope>
    <source>
        <strain evidence="13">LZ_2023a</strain>
        <tissue evidence="13">Muscle</tissue>
    </source>
</reference>
<dbReference type="Gene3D" id="3.10.100.10">
    <property type="entry name" value="Mannose-Binding Protein A, subunit A"/>
    <property type="match status" value="1"/>
</dbReference>
<keyword evidence="5" id="KW-0677">Repeat</keyword>
<evidence type="ECO:0000256" key="1">
    <source>
        <dbReference type="ARBA" id="ARBA00001913"/>
    </source>
</evidence>
<dbReference type="SUPFAM" id="SSF49899">
    <property type="entry name" value="Concanavalin A-like lectins/glucanases"/>
    <property type="match status" value="1"/>
</dbReference>